<dbReference type="CDD" id="cd00093">
    <property type="entry name" value="HTH_XRE"/>
    <property type="match status" value="1"/>
</dbReference>
<evidence type="ECO:0000313" key="5">
    <source>
        <dbReference type="Proteomes" id="UP000186096"/>
    </source>
</evidence>
<feature type="domain" description="HTH cro/C1-type" evidence="3">
    <location>
        <begin position="152"/>
        <end position="199"/>
    </location>
</feature>
<dbReference type="PROSITE" id="PS50082">
    <property type="entry name" value="WD_REPEATS_2"/>
    <property type="match status" value="1"/>
</dbReference>
<organism evidence="4 5">
    <name type="scientific">Microbispora rosea</name>
    <dbReference type="NCBI Taxonomy" id="58117"/>
    <lineage>
        <taxon>Bacteria</taxon>
        <taxon>Bacillati</taxon>
        <taxon>Actinomycetota</taxon>
        <taxon>Actinomycetes</taxon>
        <taxon>Streptosporangiales</taxon>
        <taxon>Streptosporangiaceae</taxon>
        <taxon>Microbispora</taxon>
    </lineage>
</organism>
<dbReference type="AlphaFoldDB" id="A0A1N7GJ28"/>
<keyword evidence="1" id="KW-0853">WD repeat</keyword>
<dbReference type="Pfam" id="PF13560">
    <property type="entry name" value="HTH_31"/>
    <property type="match status" value="1"/>
</dbReference>
<dbReference type="SMART" id="SM00530">
    <property type="entry name" value="HTH_XRE"/>
    <property type="match status" value="3"/>
</dbReference>
<dbReference type="OrthoDB" id="4336591at2"/>
<evidence type="ECO:0000256" key="1">
    <source>
        <dbReference type="PROSITE-ProRule" id="PRU00221"/>
    </source>
</evidence>
<dbReference type="Gene3D" id="2.130.10.10">
    <property type="entry name" value="YVTN repeat-like/Quinoprotein amine dehydrogenase"/>
    <property type="match status" value="1"/>
</dbReference>
<proteinExistence type="predicted"/>
<dbReference type="InterPro" id="IPR015943">
    <property type="entry name" value="WD40/YVTN_repeat-like_dom_sf"/>
</dbReference>
<dbReference type="PROSITE" id="PS50294">
    <property type="entry name" value="WD_REPEATS_REGION"/>
    <property type="match status" value="1"/>
</dbReference>
<feature type="repeat" description="WD" evidence="1">
    <location>
        <begin position="360"/>
        <end position="391"/>
    </location>
</feature>
<dbReference type="PROSITE" id="PS50943">
    <property type="entry name" value="HTH_CROC1"/>
    <property type="match status" value="1"/>
</dbReference>
<evidence type="ECO:0000256" key="2">
    <source>
        <dbReference type="SAM" id="MobiDB-lite"/>
    </source>
</evidence>
<evidence type="ECO:0000259" key="3">
    <source>
        <dbReference type="PROSITE" id="PS50943"/>
    </source>
</evidence>
<dbReference type="Pfam" id="PF00400">
    <property type="entry name" value="WD40"/>
    <property type="match status" value="1"/>
</dbReference>
<sequence length="477" mass="53206">MGRKRNPIADDGPIGQFAQRLRDRMDSAEVVPPLTSRAMAKTARFSHAVLADACAGKRLPTWDVTKAFVQACGADDTELARWREDWLQTQQVVGRLRRKLGHADVVVPTHTDTGRPVREGRLRPVQVDLADPEAWVPQPETVQTFDDLLYQLRVLRIARGNLSLRDLSRLSSVPTSTLGNLFSGRRPNYDTFATVVQALLLPRLPQASLEQGIEVGDWRPWREAWTRAEYNRTRPDLTRHRRAGNMPDTSSPDPSQGPLVALRDRLQELYRHQGKPSYRELAMRTHSAVSHTTAHAIIRCQKLPRWGQLEVIVEALAGDDSHLEEFRALWLAAEETSHRATATPPTAESLELYRPVGDPLNDHTGTIRAVAFHPDGHLLATISSDETVRLWRSTREPEPHQLRRQVDQLRTRLVAVRADRDQLAPSACPDDRADMNGPGGVVYDIGDQAGGAERLLAEQRVSGVGDAAVVRVNADDG</sequence>
<dbReference type="EMBL" id="FTNI01000029">
    <property type="protein sequence ID" value="SIS12615.1"/>
    <property type="molecule type" value="Genomic_DNA"/>
</dbReference>
<dbReference type="Proteomes" id="UP000186096">
    <property type="component" value="Unassembled WGS sequence"/>
</dbReference>
<dbReference type="SUPFAM" id="SSF50978">
    <property type="entry name" value="WD40 repeat-like"/>
    <property type="match status" value="1"/>
</dbReference>
<name>A0A1N7GJ28_9ACTN</name>
<feature type="region of interest" description="Disordered" evidence="2">
    <location>
        <begin position="237"/>
        <end position="258"/>
    </location>
</feature>
<dbReference type="InterPro" id="IPR036322">
    <property type="entry name" value="WD40_repeat_dom_sf"/>
</dbReference>
<accession>A0A1N7GJ28</accession>
<dbReference type="InterPro" id="IPR001387">
    <property type="entry name" value="Cro/C1-type_HTH"/>
</dbReference>
<dbReference type="RefSeq" id="WP_159454872.1">
    <property type="nucleotide sequence ID" value="NZ_FTNI01000029.1"/>
</dbReference>
<evidence type="ECO:0000313" key="4">
    <source>
        <dbReference type="EMBL" id="SIS12615.1"/>
    </source>
</evidence>
<gene>
    <name evidence="4" type="ORF">SAMN05421833_12993</name>
</gene>
<dbReference type="STRING" id="58117.SAMN05421833_12993"/>
<dbReference type="InterPro" id="IPR001680">
    <property type="entry name" value="WD40_rpt"/>
</dbReference>
<keyword evidence="5" id="KW-1185">Reference proteome</keyword>
<dbReference type="SMART" id="SM00320">
    <property type="entry name" value="WD40"/>
    <property type="match status" value="1"/>
</dbReference>
<protein>
    <submittedName>
        <fullName evidence="4">Helix-turn-helix domain-containing protein</fullName>
    </submittedName>
</protein>
<reference evidence="5" key="1">
    <citation type="submission" date="2017-01" db="EMBL/GenBank/DDBJ databases">
        <authorList>
            <person name="Varghese N."/>
            <person name="Submissions S."/>
        </authorList>
    </citation>
    <scope>NUCLEOTIDE SEQUENCE [LARGE SCALE GENOMIC DNA]</scope>
    <source>
        <strain evidence="5">ATCC 12950</strain>
    </source>
</reference>